<name>A0A6C0BM48_9ZZZZ</name>
<evidence type="ECO:0000313" key="1">
    <source>
        <dbReference type="EMBL" id="QHS92744.1"/>
    </source>
</evidence>
<protein>
    <submittedName>
        <fullName evidence="1">Uncharacterized protein</fullName>
    </submittedName>
</protein>
<dbReference type="EMBL" id="MN739192">
    <property type="protein sequence ID" value="QHS92744.1"/>
    <property type="molecule type" value="Genomic_DNA"/>
</dbReference>
<proteinExistence type="predicted"/>
<sequence length="367" mass="41872">MIIPQELSLHISEFSGAPELGVTKDYILQEAISLDISYSSIEFRAKAMGLEHLLRYICTPLNLGIDLKRYQLQRQYGKHQRLIDILKSNECTIAMTIYSPDPNERAVLEITGNVPSLKELEDIPHISVNGGTHYMEITMTLEDGDDLIRLAYLSEAIIDTPINSFRGYIELNDEGIDHCPLQDDIHRLLKESTNITTAQLLKECPDIDVMLILRSQRVKYEFIQAILEGRVNMSYLLKINEILQKNRYIIMYNIPSSNECDITPYDHDEDGTSQTIKCEGNTGTISTLIQNELGCTYSNPLQDFRCILELVKRCHCRLNQSRMNVTVEEYQGAYVNPMGTLDYRGLYPSSLMDLINSYPSIISSMDH</sequence>
<organism evidence="1">
    <name type="scientific">viral metagenome</name>
    <dbReference type="NCBI Taxonomy" id="1070528"/>
    <lineage>
        <taxon>unclassified sequences</taxon>
        <taxon>metagenomes</taxon>
        <taxon>organismal metagenomes</taxon>
    </lineage>
</organism>
<dbReference type="AlphaFoldDB" id="A0A6C0BM48"/>
<reference evidence="1" key="1">
    <citation type="journal article" date="2020" name="Nature">
        <title>Giant virus diversity and host interactions through global metagenomics.</title>
        <authorList>
            <person name="Schulz F."/>
            <person name="Roux S."/>
            <person name="Paez-Espino D."/>
            <person name="Jungbluth S."/>
            <person name="Walsh D.A."/>
            <person name="Denef V.J."/>
            <person name="McMahon K.D."/>
            <person name="Konstantinidis K.T."/>
            <person name="Eloe-Fadrosh E.A."/>
            <person name="Kyrpides N.C."/>
            <person name="Woyke T."/>
        </authorList>
    </citation>
    <scope>NUCLEOTIDE SEQUENCE</scope>
    <source>
        <strain evidence="1">GVMAG-M-3300017651-5</strain>
    </source>
</reference>
<accession>A0A6C0BM48</accession>